<evidence type="ECO:0000256" key="7">
    <source>
        <dbReference type="SAM" id="Phobius"/>
    </source>
</evidence>
<evidence type="ECO:0000256" key="5">
    <source>
        <dbReference type="ARBA" id="ARBA00022989"/>
    </source>
</evidence>
<evidence type="ECO:0000256" key="6">
    <source>
        <dbReference type="ARBA" id="ARBA00023136"/>
    </source>
</evidence>
<dbReference type="EMBL" id="BMYD01000004">
    <property type="protein sequence ID" value="GHA85629.1"/>
    <property type="molecule type" value="Genomic_DNA"/>
</dbReference>
<proteinExistence type="predicted"/>
<sequence>MTASIQILCPVFREQEVILEFHERLRDAVEPLRLKYRIGFIYAVDPGGDATERILFDLAQRDDEVRVLVMSRRFGHQAALMAGIDASDADALVMLDSDGQHPPELIPELVLRWEQGAQIVQTLRRDGSETGLLKRKTSSLFYSMLSRIGSIDLKAGAADYRLLDQTIVRLIRERLPERNMFLRGVVAWVGYRIEFIEFCPEQRLRGVSKYRPSILFNFAVQGISAFSKTPLRLCTMTGFAIASLSVAVGALLVVAYVMGYGRHVPGWASLMTFVSLLGGVQLFFMGIFGEYLGQIFDEVKGRPRYLVACDSRERPPAGRVPIRQTES</sequence>
<comment type="subcellular location">
    <subcellularLocation>
        <location evidence="1">Membrane</location>
        <topology evidence="1">Multi-pass membrane protein</topology>
    </subcellularLocation>
</comment>
<feature type="domain" description="Glycosyltransferase 2-like" evidence="8">
    <location>
        <begin position="8"/>
        <end position="156"/>
    </location>
</feature>
<dbReference type="GO" id="GO:0016757">
    <property type="term" value="F:glycosyltransferase activity"/>
    <property type="evidence" value="ECO:0007669"/>
    <property type="project" value="UniProtKB-KW"/>
</dbReference>
<keyword evidence="6 7" id="KW-0472">Membrane</keyword>
<accession>A0A918T359</accession>
<evidence type="ECO:0000256" key="1">
    <source>
        <dbReference type="ARBA" id="ARBA00004141"/>
    </source>
</evidence>
<evidence type="ECO:0000313" key="9">
    <source>
        <dbReference type="EMBL" id="GHA85629.1"/>
    </source>
</evidence>
<dbReference type="PANTHER" id="PTHR48090">
    <property type="entry name" value="UNDECAPRENYL-PHOSPHATE 4-DEOXY-4-FORMAMIDO-L-ARABINOSE TRANSFERASE-RELATED"/>
    <property type="match status" value="1"/>
</dbReference>
<protein>
    <submittedName>
        <fullName evidence="9">SfII prophage-derived bactoprenol glucosyl transferase</fullName>
    </submittedName>
</protein>
<keyword evidence="5 7" id="KW-1133">Transmembrane helix</keyword>
<evidence type="ECO:0000256" key="3">
    <source>
        <dbReference type="ARBA" id="ARBA00022679"/>
    </source>
</evidence>
<dbReference type="RefSeq" id="WP_189456964.1">
    <property type="nucleotide sequence ID" value="NZ_BMYD01000004.1"/>
</dbReference>
<dbReference type="GO" id="GO:0005886">
    <property type="term" value="C:plasma membrane"/>
    <property type="evidence" value="ECO:0007669"/>
    <property type="project" value="TreeGrafter"/>
</dbReference>
<evidence type="ECO:0000313" key="10">
    <source>
        <dbReference type="Proteomes" id="UP000646426"/>
    </source>
</evidence>
<keyword evidence="10" id="KW-1185">Reference proteome</keyword>
<name>A0A918T359_9GAMM</name>
<keyword evidence="3 9" id="KW-0808">Transferase</keyword>
<dbReference type="Gene3D" id="3.90.550.10">
    <property type="entry name" value="Spore Coat Polysaccharide Biosynthesis Protein SpsA, Chain A"/>
    <property type="match status" value="1"/>
</dbReference>
<evidence type="ECO:0000256" key="4">
    <source>
        <dbReference type="ARBA" id="ARBA00022692"/>
    </source>
</evidence>
<dbReference type="Proteomes" id="UP000646426">
    <property type="component" value="Unassembled WGS sequence"/>
</dbReference>
<dbReference type="PANTHER" id="PTHR48090:SF1">
    <property type="entry name" value="PROPHAGE BACTOPRENOL GLUCOSYL TRANSFERASE HOMOLOG"/>
    <property type="match status" value="1"/>
</dbReference>
<comment type="caution">
    <text evidence="9">The sequence shown here is derived from an EMBL/GenBank/DDBJ whole genome shotgun (WGS) entry which is preliminary data.</text>
</comment>
<dbReference type="SUPFAM" id="SSF53448">
    <property type="entry name" value="Nucleotide-diphospho-sugar transferases"/>
    <property type="match status" value="1"/>
</dbReference>
<reference evidence="9" key="1">
    <citation type="journal article" date="2014" name="Int. J. Syst. Evol. Microbiol.">
        <title>Complete genome sequence of Corynebacterium casei LMG S-19264T (=DSM 44701T), isolated from a smear-ripened cheese.</title>
        <authorList>
            <consortium name="US DOE Joint Genome Institute (JGI-PGF)"/>
            <person name="Walter F."/>
            <person name="Albersmeier A."/>
            <person name="Kalinowski J."/>
            <person name="Ruckert C."/>
        </authorList>
    </citation>
    <scope>NUCLEOTIDE SEQUENCE</scope>
    <source>
        <strain evidence="9">KCTC 23077</strain>
    </source>
</reference>
<organism evidence="9 10">
    <name type="scientific">Cognatilysobacter bugurensis</name>
    <dbReference type="NCBI Taxonomy" id="543356"/>
    <lineage>
        <taxon>Bacteria</taxon>
        <taxon>Pseudomonadati</taxon>
        <taxon>Pseudomonadota</taxon>
        <taxon>Gammaproteobacteria</taxon>
        <taxon>Lysobacterales</taxon>
        <taxon>Lysobacteraceae</taxon>
        <taxon>Cognatilysobacter</taxon>
    </lineage>
</organism>
<dbReference type="InterPro" id="IPR050256">
    <property type="entry name" value="Glycosyltransferase_2"/>
</dbReference>
<evidence type="ECO:0000259" key="8">
    <source>
        <dbReference type="Pfam" id="PF00535"/>
    </source>
</evidence>
<keyword evidence="4 7" id="KW-0812">Transmembrane</keyword>
<dbReference type="Pfam" id="PF00535">
    <property type="entry name" value="Glycos_transf_2"/>
    <property type="match status" value="1"/>
</dbReference>
<dbReference type="InterPro" id="IPR029044">
    <property type="entry name" value="Nucleotide-diphossugar_trans"/>
</dbReference>
<feature type="transmembrane region" description="Helical" evidence="7">
    <location>
        <begin position="233"/>
        <end position="258"/>
    </location>
</feature>
<dbReference type="AlphaFoldDB" id="A0A918T359"/>
<dbReference type="CDD" id="cd04187">
    <property type="entry name" value="DPM1_like_bac"/>
    <property type="match status" value="1"/>
</dbReference>
<reference evidence="9" key="2">
    <citation type="submission" date="2020-09" db="EMBL/GenBank/DDBJ databases">
        <authorList>
            <person name="Sun Q."/>
            <person name="Kim S."/>
        </authorList>
    </citation>
    <scope>NUCLEOTIDE SEQUENCE</scope>
    <source>
        <strain evidence="9">KCTC 23077</strain>
    </source>
</reference>
<feature type="transmembrane region" description="Helical" evidence="7">
    <location>
        <begin position="270"/>
        <end position="292"/>
    </location>
</feature>
<keyword evidence="2" id="KW-0328">Glycosyltransferase</keyword>
<gene>
    <name evidence="9" type="primary">gtrB</name>
    <name evidence="9" type="ORF">GCM10007067_24600</name>
</gene>
<evidence type="ECO:0000256" key="2">
    <source>
        <dbReference type="ARBA" id="ARBA00022676"/>
    </source>
</evidence>
<dbReference type="InterPro" id="IPR001173">
    <property type="entry name" value="Glyco_trans_2-like"/>
</dbReference>